<proteinExistence type="predicted"/>
<reference evidence="2" key="1">
    <citation type="journal article" date="2018" name="DNA Res.">
        <title>Multiple hybrid de novo genome assembly of finger millet, an orphan allotetraploid crop.</title>
        <authorList>
            <person name="Hatakeyama M."/>
            <person name="Aluri S."/>
            <person name="Balachadran M.T."/>
            <person name="Sivarajan S.R."/>
            <person name="Patrignani A."/>
            <person name="Gruter S."/>
            <person name="Poveda L."/>
            <person name="Shimizu-Inatsugi R."/>
            <person name="Baeten J."/>
            <person name="Francoijs K.J."/>
            <person name="Nataraja K.N."/>
            <person name="Reddy Y.A.N."/>
            <person name="Phadnis S."/>
            <person name="Ravikumar R.L."/>
            <person name="Schlapbach R."/>
            <person name="Sreeman S.M."/>
            <person name="Shimizu K.K."/>
        </authorList>
    </citation>
    <scope>NUCLEOTIDE SEQUENCE</scope>
</reference>
<organism evidence="2 3">
    <name type="scientific">Eleusine coracana subsp. coracana</name>
    <dbReference type="NCBI Taxonomy" id="191504"/>
    <lineage>
        <taxon>Eukaryota</taxon>
        <taxon>Viridiplantae</taxon>
        <taxon>Streptophyta</taxon>
        <taxon>Embryophyta</taxon>
        <taxon>Tracheophyta</taxon>
        <taxon>Spermatophyta</taxon>
        <taxon>Magnoliopsida</taxon>
        <taxon>Liliopsida</taxon>
        <taxon>Poales</taxon>
        <taxon>Poaceae</taxon>
        <taxon>PACMAD clade</taxon>
        <taxon>Chloridoideae</taxon>
        <taxon>Cynodonteae</taxon>
        <taxon>Eleusininae</taxon>
        <taxon>Eleusine</taxon>
    </lineage>
</organism>
<accession>A0AAV5FBW6</accession>
<dbReference type="EMBL" id="BQKI01000083">
    <property type="protein sequence ID" value="GJN32153.1"/>
    <property type="molecule type" value="Genomic_DNA"/>
</dbReference>
<keyword evidence="3" id="KW-1185">Reference proteome</keyword>
<feature type="region of interest" description="Disordered" evidence="1">
    <location>
        <begin position="1"/>
        <end position="26"/>
    </location>
</feature>
<dbReference type="AlphaFoldDB" id="A0AAV5FBW6"/>
<evidence type="ECO:0000256" key="1">
    <source>
        <dbReference type="SAM" id="MobiDB-lite"/>
    </source>
</evidence>
<reference evidence="2" key="2">
    <citation type="submission" date="2021-12" db="EMBL/GenBank/DDBJ databases">
        <title>Resequencing data analysis of finger millet.</title>
        <authorList>
            <person name="Hatakeyama M."/>
            <person name="Aluri S."/>
            <person name="Balachadran M.T."/>
            <person name="Sivarajan S.R."/>
            <person name="Poveda L."/>
            <person name="Shimizu-Inatsugi R."/>
            <person name="Schlapbach R."/>
            <person name="Sreeman S.M."/>
            <person name="Shimizu K.K."/>
        </authorList>
    </citation>
    <scope>NUCLEOTIDE SEQUENCE</scope>
</reference>
<comment type="caution">
    <text evidence="2">The sequence shown here is derived from an EMBL/GenBank/DDBJ whole genome shotgun (WGS) entry which is preliminary data.</text>
</comment>
<name>A0AAV5FBW6_ELECO</name>
<dbReference type="Proteomes" id="UP001054889">
    <property type="component" value="Unassembled WGS sequence"/>
</dbReference>
<sequence>MTLDSRLPPTAGTLEQPGVADISGKRSSREEITFGSGLHACLSLREAIFVRLAPCSIFSLCRSDWGAKTHEDLDEHRQS</sequence>
<gene>
    <name evidence="2" type="primary">gb20633</name>
    <name evidence="2" type="ORF">PR202_gb20633</name>
</gene>
<evidence type="ECO:0000313" key="2">
    <source>
        <dbReference type="EMBL" id="GJN32153.1"/>
    </source>
</evidence>
<protein>
    <submittedName>
        <fullName evidence="2">Uncharacterized protein</fullName>
    </submittedName>
</protein>
<evidence type="ECO:0000313" key="3">
    <source>
        <dbReference type="Proteomes" id="UP001054889"/>
    </source>
</evidence>